<keyword evidence="2" id="KW-0732">Signal</keyword>
<dbReference type="VEuPathDB" id="FungiDB:ASPGLDRAFT_49466"/>
<proteinExistence type="predicted"/>
<evidence type="ECO:0000256" key="1">
    <source>
        <dbReference type="SAM" id="MobiDB-lite"/>
    </source>
</evidence>
<gene>
    <name evidence="3" type="ORF">ASPGLDRAFT_49466</name>
</gene>
<evidence type="ECO:0000313" key="3">
    <source>
        <dbReference type="EMBL" id="OJJ82076.1"/>
    </source>
</evidence>
<sequence>MGAFSAHALVWVLSHCIGPSRTEADRVAFAICVATRTKHNESPSRLNLPLRVSEESGSGPFEKTPEHHGHSLGVLSK</sequence>
<feature type="region of interest" description="Disordered" evidence="1">
    <location>
        <begin position="41"/>
        <end position="77"/>
    </location>
</feature>
<reference evidence="4" key="1">
    <citation type="journal article" date="2017" name="Genome Biol.">
        <title>Comparative genomics reveals high biological diversity and specific adaptations in the industrially and medically important fungal genus Aspergillus.</title>
        <authorList>
            <person name="de Vries R.P."/>
            <person name="Riley R."/>
            <person name="Wiebenga A."/>
            <person name="Aguilar-Osorio G."/>
            <person name="Amillis S."/>
            <person name="Uchima C.A."/>
            <person name="Anderluh G."/>
            <person name="Asadollahi M."/>
            <person name="Askin M."/>
            <person name="Barry K."/>
            <person name="Battaglia E."/>
            <person name="Bayram O."/>
            <person name="Benocci T."/>
            <person name="Braus-Stromeyer S.A."/>
            <person name="Caldana C."/>
            <person name="Canovas D."/>
            <person name="Cerqueira G.C."/>
            <person name="Chen F."/>
            <person name="Chen W."/>
            <person name="Choi C."/>
            <person name="Clum A."/>
            <person name="Dos Santos R.A."/>
            <person name="Damasio A.R."/>
            <person name="Diallinas G."/>
            <person name="Emri T."/>
            <person name="Fekete E."/>
            <person name="Flipphi M."/>
            <person name="Freyberg S."/>
            <person name="Gallo A."/>
            <person name="Gournas C."/>
            <person name="Habgood R."/>
            <person name="Hainaut M."/>
            <person name="Harispe M.L."/>
            <person name="Henrissat B."/>
            <person name="Hilden K.S."/>
            <person name="Hope R."/>
            <person name="Hossain A."/>
            <person name="Karabika E."/>
            <person name="Karaffa L."/>
            <person name="Karanyi Z."/>
            <person name="Krasevec N."/>
            <person name="Kuo A."/>
            <person name="Kusch H."/>
            <person name="LaButti K."/>
            <person name="Lagendijk E.L."/>
            <person name="Lapidus A."/>
            <person name="Levasseur A."/>
            <person name="Lindquist E."/>
            <person name="Lipzen A."/>
            <person name="Logrieco A.F."/>
            <person name="MacCabe A."/>
            <person name="Maekelae M.R."/>
            <person name="Malavazi I."/>
            <person name="Melin P."/>
            <person name="Meyer V."/>
            <person name="Mielnichuk N."/>
            <person name="Miskei M."/>
            <person name="Molnar A.P."/>
            <person name="Mule G."/>
            <person name="Ngan C.Y."/>
            <person name="Orejas M."/>
            <person name="Orosz E."/>
            <person name="Ouedraogo J.P."/>
            <person name="Overkamp K.M."/>
            <person name="Park H.-S."/>
            <person name="Perrone G."/>
            <person name="Piumi F."/>
            <person name="Punt P.J."/>
            <person name="Ram A.F."/>
            <person name="Ramon A."/>
            <person name="Rauscher S."/>
            <person name="Record E."/>
            <person name="Riano-Pachon D.M."/>
            <person name="Robert V."/>
            <person name="Roehrig J."/>
            <person name="Ruller R."/>
            <person name="Salamov A."/>
            <person name="Salih N.S."/>
            <person name="Samson R.A."/>
            <person name="Sandor E."/>
            <person name="Sanguinetti M."/>
            <person name="Schuetze T."/>
            <person name="Sepcic K."/>
            <person name="Shelest E."/>
            <person name="Sherlock G."/>
            <person name="Sophianopoulou V."/>
            <person name="Squina F.M."/>
            <person name="Sun H."/>
            <person name="Susca A."/>
            <person name="Todd R.B."/>
            <person name="Tsang A."/>
            <person name="Unkles S.E."/>
            <person name="van de Wiele N."/>
            <person name="van Rossen-Uffink D."/>
            <person name="Oliveira J.V."/>
            <person name="Vesth T.C."/>
            <person name="Visser J."/>
            <person name="Yu J.-H."/>
            <person name="Zhou M."/>
            <person name="Andersen M.R."/>
            <person name="Archer D.B."/>
            <person name="Baker S.E."/>
            <person name="Benoit I."/>
            <person name="Brakhage A.A."/>
            <person name="Braus G.H."/>
            <person name="Fischer R."/>
            <person name="Frisvad J.C."/>
            <person name="Goldman G.H."/>
            <person name="Houbraken J."/>
            <person name="Oakley B."/>
            <person name="Pocsi I."/>
            <person name="Scazzocchio C."/>
            <person name="Seiboth B."/>
            <person name="vanKuyk P.A."/>
            <person name="Wortman J."/>
            <person name="Dyer P.S."/>
            <person name="Grigoriev I.V."/>
        </authorList>
    </citation>
    <scope>NUCLEOTIDE SEQUENCE [LARGE SCALE GENOMIC DNA]</scope>
    <source>
        <strain evidence="4">CBS 516.65</strain>
    </source>
</reference>
<dbReference type="GeneID" id="34463375"/>
<accession>A0A1L9VDU3</accession>
<protein>
    <recommendedName>
        <fullName evidence="5">Secreted protein</fullName>
    </recommendedName>
</protein>
<keyword evidence="4" id="KW-1185">Reference proteome</keyword>
<evidence type="ECO:0000256" key="2">
    <source>
        <dbReference type="SAM" id="SignalP"/>
    </source>
</evidence>
<dbReference type="AlphaFoldDB" id="A0A1L9VDU3"/>
<dbReference type="RefSeq" id="XP_022398774.1">
    <property type="nucleotide sequence ID" value="XM_022547114.1"/>
</dbReference>
<dbReference type="EMBL" id="KV878903">
    <property type="protein sequence ID" value="OJJ82076.1"/>
    <property type="molecule type" value="Genomic_DNA"/>
</dbReference>
<evidence type="ECO:0008006" key="5">
    <source>
        <dbReference type="Google" id="ProtNLM"/>
    </source>
</evidence>
<dbReference type="Proteomes" id="UP000184300">
    <property type="component" value="Unassembled WGS sequence"/>
</dbReference>
<organism evidence="3 4">
    <name type="scientific">Aspergillus glaucus CBS 516.65</name>
    <dbReference type="NCBI Taxonomy" id="1160497"/>
    <lineage>
        <taxon>Eukaryota</taxon>
        <taxon>Fungi</taxon>
        <taxon>Dikarya</taxon>
        <taxon>Ascomycota</taxon>
        <taxon>Pezizomycotina</taxon>
        <taxon>Eurotiomycetes</taxon>
        <taxon>Eurotiomycetidae</taxon>
        <taxon>Eurotiales</taxon>
        <taxon>Aspergillaceae</taxon>
        <taxon>Aspergillus</taxon>
        <taxon>Aspergillus subgen. Aspergillus</taxon>
    </lineage>
</organism>
<name>A0A1L9VDU3_ASPGL</name>
<feature type="signal peptide" evidence="2">
    <location>
        <begin position="1"/>
        <end position="24"/>
    </location>
</feature>
<evidence type="ECO:0000313" key="4">
    <source>
        <dbReference type="Proteomes" id="UP000184300"/>
    </source>
</evidence>
<feature type="chain" id="PRO_5012838111" description="Secreted protein" evidence="2">
    <location>
        <begin position="25"/>
        <end position="77"/>
    </location>
</feature>